<dbReference type="EMBL" id="MFEC01000041">
    <property type="protein sequence ID" value="OGE70565.1"/>
    <property type="molecule type" value="Genomic_DNA"/>
</dbReference>
<reference evidence="1 2" key="1">
    <citation type="journal article" date="2016" name="Nat. Commun.">
        <title>Thousands of microbial genomes shed light on interconnected biogeochemical processes in an aquifer system.</title>
        <authorList>
            <person name="Anantharaman K."/>
            <person name="Brown C.T."/>
            <person name="Hug L.A."/>
            <person name="Sharon I."/>
            <person name="Castelle C.J."/>
            <person name="Probst A.J."/>
            <person name="Thomas B.C."/>
            <person name="Singh A."/>
            <person name="Wilkins M.J."/>
            <person name="Karaoz U."/>
            <person name="Brodie E.L."/>
            <person name="Williams K.H."/>
            <person name="Hubbard S.S."/>
            <person name="Banfield J.F."/>
        </authorList>
    </citation>
    <scope>NUCLEOTIDE SEQUENCE [LARGE SCALE GENOMIC DNA]</scope>
</reference>
<organism evidence="1 2">
    <name type="scientific">Candidatus Daviesbacteria bacterium RIFOXYD1_FULL_41_10</name>
    <dbReference type="NCBI Taxonomy" id="1797801"/>
    <lineage>
        <taxon>Bacteria</taxon>
        <taxon>Candidatus Daviesiibacteriota</taxon>
    </lineage>
</organism>
<comment type="caution">
    <text evidence="1">The sequence shown here is derived from an EMBL/GenBank/DDBJ whole genome shotgun (WGS) entry which is preliminary data.</text>
</comment>
<proteinExistence type="predicted"/>
<protein>
    <submittedName>
        <fullName evidence="1">Uncharacterized protein</fullName>
    </submittedName>
</protein>
<sequence>MAYKYTNNKGTEYFLHSKDVRLRSGRQQRIYFFAREERDGSLDDIPEGFMVVENPRTGLPILKKK</sequence>
<evidence type="ECO:0000313" key="1">
    <source>
        <dbReference type="EMBL" id="OGE70565.1"/>
    </source>
</evidence>
<gene>
    <name evidence="1" type="ORF">A2617_03370</name>
</gene>
<name>A0A1F5MYY6_9BACT</name>
<evidence type="ECO:0000313" key="2">
    <source>
        <dbReference type="Proteomes" id="UP000177135"/>
    </source>
</evidence>
<accession>A0A1F5MYY6</accession>
<dbReference type="AlphaFoldDB" id="A0A1F5MYY6"/>
<dbReference type="Proteomes" id="UP000177135">
    <property type="component" value="Unassembled WGS sequence"/>
</dbReference>